<dbReference type="Proteomes" id="UP000279089">
    <property type="component" value="Unassembled WGS sequence"/>
</dbReference>
<evidence type="ECO:0008006" key="3">
    <source>
        <dbReference type="Google" id="ProtNLM"/>
    </source>
</evidence>
<accession>A0A3N4MJ09</accession>
<protein>
    <recommendedName>
        <fullName evidence="3">ASCH domain-containing protein</fullName>
    </recommendedName>
</protein>
<evidence type="ECO:0000313" key="2">
    <source>
        <dbReference type="Proteomes" id="UP000279089"/>
    </source>
</evidence>
<proteinExistence type="predicted"/>
<organism evidence="1 2">
    <name type="scientific">Chitinophaga barathri</name>
    <dbReference type="NCBI Taxonomy" id="1647451"/>
    <lineage>
        <taxon>Bacteria</taxon>
        <taxon>Pseudomonadati</taxon>
        <taxon>Bacteroidota</taxon>
        <taxon>Chitinophagia</taxon>
        <taxon>Chitinophagales</taxon>
        <taxon>Chitinophagaceae</taxon>
        <taxon>Chitinophaga</taxon>
    </lineage>
</organism>
<reference evidence="2" key="1">
    <citation type="submission" date="2018-11" db="EMBL/GenBank/DDBJ databases">
        <title>Chitinophaga lutea sp.nov., isolate from arsenic contaminated soil.</title>
        <authorList>
            <person name="Zong Y."/>
        </authorList>
    </citation>
    <scope>NUCLEOTIDE SEQUENCE [LARGE SCALE GENOMIC DNA]</scope>
    <source>
        <strain evidence="2">YLT18</strain>
    </source>
</reference>
<dbReference type="AlphaFoldDB" id="A0A3N4MJ09"/>
<gene>
    <name evidence="1" type="ORF">EG028_07750</name>
</gene>
<dbReference type="EMBL" id="RMBX01000003">
    <property type="protein sequence ID" value="RPD42036.1"/>
    <property type="molecule type" value="Genomic_DNA"/>
</dbReference>
<keyword evidence="2" id="KW-1185">Reference proteome</keyword>
<name>A0A3N4MJ09_9BACT</name>
<dbReference type="RefSeq" id="WP_123864595.1">
    <property type="nucleotide sequence ID" value="NZ_QXZY01000002.1"/>
</dbReference>
<sequence length="193" mass="21800">MLFRMNHLKAIREGKITLAYRTWRKVSLKAGSTQLTAYGQLMIDEVTEVPESDITEASARESGYPTKAALLAELAKRPGQLYRIRFHYLGEDPRIALRENSEITSEEMAGILKKLSSLDKHSSIGPWTKKVLTAIDRHPAEKAGDLAVPLRMDKEWLKLNVRKLKNLGLTESLTLGYRLSPRGEEVLAAMKRQ</sequence>
<comment type="caution">
    <text evidence="1">The sequence shown here is derived from an EMBL/GenBank/DDBJ whole genome shotgun (WGS) entry which is preliminary data.</text>
</comment>
<evidence type="ECO:0000313" key="1">
    <source>
        <dbReference type="EMBL" id="RPD42036.1"/>
    </source>
</evidence>